<proteinExistence type="predicted"/>
<organism evidence="1 2">
    <name type="scientific">Gossypium stocksii</name>
    <dbReference type="NCBI Taxonomy" id="47602"/>
    <lineage>
        <taxon>Eukaryota</taxon>
        <taxon>Viridiplantae</taxon>
        <taxon>Streptophyta</taxon>
        <taxon>Embryophyta</taxon>
        <taxon>Tracheophyta</taxon>
        <taxon>Spermatophyta</taxon>
        <taxon>Magnoliopsida</taxon>
        <taxon>eudicotyledons</taxon>
        <taxon>Gunneridae</taxon>
        <taxon>Pentapetalae</taxon>
        <taxon>rosids</taxon>
        <taxon>malvids</taxon>
        <taxon>Malvales</taxon>
        <taxon>Malvaceae</taxon>
        <taxon>Malvoideae</taxon>
        <taxon>Gossypium</taxon>
    </lineage>
</organism>
<comment type="caution">
    <text evidence="1">The sequence shown here is derived from an EMBL/GenBank/DDBJ whole genome shotgun (WGS) entry which is preliminary data.</text>
</comment>
<evidence type="ECO:0000313" key="1">
    <source>
        <dbReference type="EMBL" id="KAH1046941.1"/>
    </source>
</evidence>
<keyword evidence="2" id="KW-1185">Reference proteome</keyword>
<dbReference type="EMBL" id="JAIQCV010000011">
    <property type="protein sequence ID" value="KAH1046941.1"/>
    <property type="molecule type" value="Genomic_DNA"/>
</dbReference>
<gene>
    <name evidence="1" type="ORF">J1N35_037725</name>
</gene>
<accession>A0A9D3UKA8</accession>
<protein>
    <submittedName>
        <fullName evidence="1">Uncharacterized protein</fullName>
    </submittedName>
</protein>
<evidence type="ECO:0000313" key="2">
    <source>
        <dbReference type="Proteomes" id="UP000828251"/>
    </source>
</evidence>
<dbReference type="AlphaFoldDB" id="A0A9D3UKA8"/>
<reference evidence="1 2" key="1">
    <citation type="journal article" date="2021" name="Plant Biotechnol. J.">
        <title>Multi-omics assisted identification of the key and species-specific regulatory components of drought-tolerant mechanisms in Gossypium stocksii.</title>
        <authorList>
            <person name="Yu D."/>
            <person name="Ke L."/>
            <person name="Zhang D."/>
            <person name="Wu Y."/>
            <person name="Sun Y."/>
            <person name="Mei J."/>
            <person name="Sun J."/>
            <person name="Sun Y."/>
        </authorList>
    </citation>
    <scope>NUCLEOTIDE SEQUENCE [LARGE SCALE GENOMIC DNA]</scope>
    <source>
        <strain evidence="2">cv. E1</strain>
        <tissue evidence="1">Leaf</tissue>
    </source>
</reference>
<dbReference type="Proteomes" id="UP000828251">
    <property type="component" value="Unassembled WGS sequence"/>
</dbReference>
<name>A0A9D3UKA8_9ROSI</name>
<sequence length="72" mass="8169">MRADRPLAPFEVNRKAEAFSPRKGQYPRPLTAWDRFRRRRTGLRCRDPADAGVRSVRGARGGAACAEDDARR</sequence>